<feature type="transmembrane region" description="Helical" evidence="1">
    <location>
        <begin position="111"/>
        <end position="131"/>
    </location>
</feature>
<feature type="transmembrane region" description="Helical" evidence="1">
    <location>
        <begin position="45"/>
        <end position="65"/>
    </location>
</feature>
<keyword evidence="3" id="KW-1185">Reference proteome</keyword>
<keyword evidence="1" id="KW-1133">Transmembrane helix</keyword>
<evidence type="ECO:0000256" key="1">
    <source>
        <dbReference type="SAM" id="Phobius"/>
    </source>
</evidence>
<feature type="transmembrane region" description="Helical" evidence="1">
    <location>
        <begin position="7"/>
        <end position="25"/>
    </location>
</feature>
<comment type="caution">
    <text evidence="2">The sequence shown here is derived from an EMBL/GenBank/DDBJ whole genome shotgun (WGS) entry which is preliminary data.</text>
</comment>
<evidence type="ECO:0000313" key="2">
    <source>
        <dbReference type="EMBL" id="KQL50229.1"/>
    </source>
</evidence>
<evidence type="ECO:0000313" key="3">
    <source>
        <dbReference type="Proteomes" id="UP000051063"/>
    </source>
</evidence>
<name>A0ABR5NF98_BRECH</name>
<keyword evidence="1" id="KW-0812">Transmembrane</keyword>
<sequence length="141" mass="16182">MRKTKRFIGYLSYIIIVAFILKTLMQYELVLVERTQATYDSFPSLLYSTIYPMFLGMLFALPSLVEQIKIEGRWTFDWVKGIALGLPALFGTTIFLTYFSPIGIYLPFKTLLMFGTKFSTICGIAFGYLALSSFRKSKVNF</sequence>
<evidence type="ECO:0008006" key="4">
    <source>
        <dbReference type="Google" id="ProtNLM"/>
    </source>
</evidence>
<protein>
    <recommendedName>
        <fullName evidence="4">Permease</fullName>
    </recommendedName>
</protein>
<accession>A0ABR5NF98</accession>
<proteinExistence type="predicted"/>
<keyword evidence="1" id="KW-0472">Membrane</keyword>
<feature type="transmembrane region" description="Helical" evidence="1">
    <location>
        <begin position="77"/>
        <end position="99"/>
    </location>
</feature>
<dbReference type="EMBL" id="LJJB01000007">
    <property type="protein sequence ID" value="KQL50229.1"/>
    <property type="molecule type" value="Genomic_DNA"/>
</dbReference>
<dbReference type="Proteomes" id="UP000051063">
    <property type="component" value="Unassembled WGS sequence"/>
</dbReference>
<organism evidence="2 3">
    <name type="scientific">Brevibacillus choshinensis</name>
    <dbReference type="NCBI Taxonomy" id="54911"/>
    <lineage>
        <taxon>Bacteria</taxon>
        <taxon>Bacillati</taxon>
        <taxon>Bacillota</taxon>
        <taxon>Bacilli</taxon>
        <taxon>Bacillales</taxon>
        <taxon>Paenibacillaceae</taxon>
        <taxon>Brevibacillus</taxon>
    </lineage>
</organism>
<reference evidence="2 3" key="1">
    <citation type="submission" date="2015-09" db="EMBL/GenBank/DDBJ databases">
        <title>Genome sequencing project for genomic taxonomy and phylogenomics of Bacillus-like bacteria.</title>
        <authorList>
            <person name="Liu B."/>
            <person name="Wang J."/>
            <person name="Zhu Y."/>
            <person name="Liu G."/>
            <person name="Chen Q."/>
            <person name="Chen Z."/>
            <person name="Lan J."/>
            <person name="Che J."/>
            <person name="Ge C."/>
            <person name="Shi H."/>
            <person name="Pan Z."/>
            <person name="Liu X."/>
        </authorList>
    </citation>
    <scope>NUCLEOTIDE SEQUENCE [LARGE SCALE GENOMIC DNA]</scope>
    <source>
        <strain evidence="2 3">DSM 8552</strain>
    </source>
</reference>
<gene>
    <name evidence="2" type="ORF">AN963_10285</name>
</gene>